<evidence type="ECO:0000313" key="1">
    <source>
        <dbReference type="EMBL" id="KAJ8979001.1"/>
    </source>
</evidence>
<gene>
    <name evidence="1" type="ORF">NQ317_015717</name>
</gene>
<dbReference type="EMBL" id="JAPWTJ010000385">
    <property type="protein sequence ID" value="KAJ8979001.1"/>
    <property type="molecule type" value="Genomic_DNA"/>
</dbReference>
<name>A0ABQ9JM83_9CUCU</name>
<protein>
    <submittedName>
        <fullName evidence="1">Uncharacterized protein</fullName>
    </submittedName>
</protein>
<organism evidence="1 2">
    <name type="scientific">Molorchus minor</name>
    <dbReference type="NCBI Taxonomy" id="1323400"/>
    <lineage>
        <taxon>Eukaryota</taxon>
        <taxon>Metazoa</taxon>
        <taxon>Ecdysozoa</taxon>
        <taxon>Arthropoda</taxon>
        <taxon>Hexapoda</taxon>
        <taxon>Insecta</taxon>
        <taxon>Pterygota</taxon>
        <taxon>Neoptera</taxon>
        <taxon>Endopterygota</taxon>
        <taxon>Coleoptera</taxon>
        <taxon>Polyphaga</taxon>
        <taxon>Cucujiformia</taxon>
        <taxon>Chrysomeloidea</taxon>
        <taxon>Cerambycidae</taxon>
        <taxon>Lamiinae</taxon>
        <taxon>Monochamini</taxon>
        <taxon>Molorchus</taxon>
    </lineage>
</organism>
<keyword evidence="2" id="KW-1185">Reference proteome</keyword>
<evidence type="ECO:0000313" key="2">
    <source>
        <dbReference type="Proteomes" id="UP001162164"/>
    </source>
</evidence>
<proteinExistence type="predicted"/>
<dbReference type="Proteomes" id="UP001162164">
    <property type="component" value="Unassembled WGS sequence"/>
</dbReference>
<sequence>MCDCPTAGVFTSHETHRSWIIFKECKTENGTKIEAGSQRTRTTSSTHTAHTNQDIKVYFWIPWIHT</sequence>
<reference evidence="1" key="1">
    <citation type="journal article" date="2023" name="Insect Mol. Biol.">
        <title>Genome sequencing provides insights into the evolution of gene families encoding plant cell wall-degrading enzymes in longhorned beetles.</title>
        <authorList>
            <person name="Shin N.R."/>
            <person name="Okamura Y."/>
            <person name="Kirsch R."/>
            <person name="Pauchet Y."/>
        </authorList>
    </citation>
    <scope>NUCLEOTIDE SEQUENCE</scope>
    <source>
        <strain evidence="1">MMC_N1</strain>
    </source>
</reference>
<comment type="caution">
    <text evidence="1">The sequence shown here is derived from an EMBL/GenBank/DDBJ whole genome shotgun (WGS) entry which is preliminary data.</text>
</comment>
<accession>A0ABQ9JM83</accession>